<organism evidence="1 2">
    <name type="scientific">Planobispora longispora</name>
    <dbReference type="NCBI Taxonomy" id="28887"/>
    <lineage>
        <taxon>Bacteria</taxon>
        <taxon>Bacillati</taxon>
        <taxon>Actinomycetota</taxon>
        <taxon>Actinomycetes</taxon>
        <taxon>Streptosporangiales</taxon>
        <taxon>Streptosporangiaceae</taxon>
        <taxon>Planobispora</taxon>
    </lineage>
</organism>
<accession>A0A8J3RL34</accession>
<gene>
    <name evidence="1" type="ORF">Plo01_30590</name>
</gene>
<evidence type="ECO:0000313" key="2">
    <source>
        <dbReference type="Proteomes" id="UP000616724"/>
    </source>
</evidence>
<evidence type="ECO:0008006" key="3">
    <source>
        <dbReference type="Google" id="ProtNLM"/>
    </source>
</evidence>
<proteinExistence type="predicted"/>
<name>A0A8J3RL34_9ACTN</name>
<protein>
    <recommendedName>
        <fullName evidence="3">Peptide maturation system protein</fullName>
    </recommendedName>
</protein>
<dbReference type="InterPro" id="IPR030985">
    <property type="entry name" value="PpiC-rel_mature"/>
</dbReference>
<keyword evidence="2" id="KW-1185">Reference proteome</keyword>
<evidence type="ECO:0000313" key="1">
    <source>
        <dbReference type="EMBL" id="GIH76630.1"/>
    </source>
</evidence>
<dbReference type="EMBL" id="BOOH01000021">
    <property type="protein sequence ID" value="GIH76630.1"/>
    <property type="molecule type" value="Genomic_DNA"/>
</dbReference>
<dbReference type="SUPFAM" id="SSF109998">
    <property type="entry name" value="Triger factor/SurA peptide-binding domain-like"/>
    <property type="match status" value="1"/>
</dbReference>
<reference evidence="1 2" key="1">
    <citation type="submission" date="2021-01" db="EMBL/GenBank/DDBJ databases">
        <title>Whole genome shotgun sequence of Planobispora longispora NBRC 13918.</title>
        <authorList>
            <person name="Komaki H."/>
            <person name="Tamura T."/>
        </authorList>
    </citation>
    <scope>NUCLEOTIDE SEQUENCE [LARGE SCALE GENOMIC DNA]</scope>
    <source>
        <strain evidence="1 2">NBRC 13918</strain>
    </source>
</reference>
<dbReference type="RefSeq" id="WP_203891211.1">
    <property type="nucleotide sequence ID" value="NZ_BOOH01000021.1"/>
</dbReference>
<dbReference type="Proteomes" id="UP000616724">
    <property type="component" value="Unassembled WGS sequence"/>
</dbReference>
<dbReference type="InterPro" id="IPR027304">
    <property type="entry name" value="Trigger_fact/SurA_dom_sf"/>
</dbReference>
<dbReference type="NCBIfam" id="TIGR04500">
    <property type="entry name" value="PpiC_rel_mature"/>
    <property type="match status" value="1"/>
</dbReference>
<sequence>MSDFGSALESGARLLRGLPRRRAHVAQARRTAAAWAADHPGLQAQLVVDERPGTPVVDFDLLLSDPEGGTVALSAQAEDGVPWLIDHSTHWAAGQLVTVDEVHLSVAQALTMIRSLSRRDTTPHDEIVDQCLIINEVAGDDGPVSDEELQAAADEFRRGRGLHDRAATLAWLTEMGMTPGQFEDYIGGIARRRSFRRRKEAELGPARLAARPGDFDRVRAAWITGPEGDVTGNLPVLAALHGAGTAALAELDGEVETVIAERFAADLPAPLREAGPGTVAGPVPHGGGFLAGAVLGRTAARDDERTLAAAGRVAFTEWLAERRRRAAVEWHWS</sequence>
<dbReference type="AlphaFoldDB" id="A0A8J3RL34"/>
<comment type="caution">
    <text evidence="1">The sequence shown here is derived from an EMBL/GenBank/DDBJ whole genome shotgun (WGS) entry which is preliminary data.</text>
</comment>